<feature type="region of interest" description="Disordered" evidence="8">
    <location>
        <begin position="93"/>
        <end position="120"/>
    </location>
</feature>
<accession>A0A4D6M0B0</accession>
<sequence length="232" mass="25043">MIALNDWREQLKVQVRIHPSWTGVEWCLDAFSRHKNANPSTSSSRAAASSSSLIHLSLRLASLSASRIHRCDSDSLIAAPAVLELLVSSSTLEVSPKSDKSPEPSFPVENSNAPELLNSPESSPTLLYEARCSNAITEVGETVVSDANLEPLEMNAAASIYNAKLRSLVDQLNNKTFGDDGSRFIFVNNTARNLGVIASGFTVTNASCCPTGTNVLCVPNQTPCQNRTEYVF</sequence>
<dbReference type="Proteomes" id="UP000501690">
    <property type="component" value="Linkage Group LG5"/>
</dbReference>
<dbReference type="AlphaFoldDB" id="A0A4D6M0B0"/>
<dbReference type="GO" id="GO:0016042">
    <property type="term" value="P:lipid catabolic process"/>
    <property type="evidence" value="ECO:0007669"/>
    <property type="project" value="UniProtKB-KW"/>
</dbReference>
<feature type="compositionally biased region" description="Polar residues" evidence="8">
    <location>
        <begin position="108"/>
        <end position="120"/>
    </location>
</feature>
<comment type="similarity">
    <text evidence="2">Belongs to the 'GDSL' lipolytic enzyme family.</text>
</comment>
<dbReference type="GO" id="GO:0016787">
    <property type="term" value="F:hydrolase activity"/>
    <property type="evidence" value="ECO:0007669"/>
    <property type="project" value="UniProtKB-KW"/>
</dbReference>
<evidence type="ECO:0000313" key="10">
    <source>
        <dbReference type="Proteomes" id="UP000501690"/>
    </source>
</evidence>
<reference evidence="9 10" key="1">
    <citation type="submission" date="2019-04" db="EMBL/GenBank/DDBJ databases">
        <title>An improved genome assembly and genetic linkage map for asparagus bean, Vigna unguiculata ssp. sesquipedialis.</title>
        <authorList>
            <person name="Xia Q."/>
            <person name="Zhang R."/>
            <person name="Dong Y."/>
        </authorList>
    </citation>
    <scope>NUCLEOTIDE SEQUENCE [LARGE SCALE GENOMIC DNA]</scope>
    <source>
        <tissue evidence="9">Leaf</tissue>
    </source>
</reference>
<dbReference type="PANTHER" id="PTHR45650">
    <property type="entry name" value="GDSL-LIKE LIPASE/ACYLHYDROLASE-RELATED"/>
    <property type="match status" value="1"/>
</dbReference>
<keyword evidence="4" id="KW-0732">Signal</keyword>
<evidence type="ECO:0000256" key="1">
    <source>
        <dbReference type="ARBA" id="ARBA00004613"/>
    </source>
</evidence>
<protein>
    <submittedName>
        <fullName evidence="9">Uncharacterized protein</fullName>
    </submittedName>
</protein>
<evidence type="ECO:0000256" key="6">
    <source>
        <dbReference type="ARBA" id="ARBA00022963"/>
    </source>
</evidence>
<keyword evidence="10" id="KW-1185">Reference proteome</keyword>
<evidence type="ECO:0000256" key="8">
    <source>
        <dbReference type="SAM" id="MobiDB-lite"/>
    </source>
</evidence>
<evidence type="ECO:0000256" key="5">
    <source>
        <dbReference type="ARBA" id="ARBA00022801"/>
    </source>
</evidence>
<evidence type="ECO:0000256" key="4">
    <source>
        <dbReference type="ARBA" id="ARBA00022729"/>
    </source>
</evidence>
<gene>
    <name evidence="9" type="ORF">DEO72_LG5g1599</name>
</gene>
<name>A0A4D6M0B0_VIGUN</name>
<evidence type="ECO:0000256" key="7">
    <source>
        <dbReference type="ARBA" id="ARBA00023098"/>
    </source>
</evidence>
<dbReference type="EMBL" id="CP039349">
    <property type="protein sequence ID" value="QCD93524.1"/>
    <property type="molecule type" value="Genomic_DNA"/>
</dbReference>
<dbReference type="InterPro" id="IPR051238">
    <property type="entry name" value="GDSL_esterase/lipase"/>
</dbReference>
<evidence type="ECO:0000256" key="3">
    <source>
        <dbReference type="ARBA" id="ARBA00022525"/>
    </source>
</evidence>
<dbReference type="PANTHER" id="PTHR45650:SF75">
    <property type="entry name" value="GDSL-LIKE LIPASE_ACYLHYDROLASE"/>
    <property type="match status" value="1"/>
</dbReference>
<keyword evidence="6" id="KW-0442">Lipid degradation</keyword>
<keyword evidence="3" id="KW-0964">Secreted</keyword>
<dbReference type="Gene3D" id="3.40.50.1110">
    <property type="entry name" value="SGNH hydrolase"/>
    <property type="match status" value="1"/>
</dbReference>
<evidence type="ECO:0000256" key="2">
    <source>
        <dbReference type="ARBA" id="ARBA00008668"/>
    </source>
</evidence>
<keyword evidence="7" id="KW-0443">Lipid metabolism</keyword>
<comment type="subcellular location">
    <subcellularLocation>
        <location evidence="1">Secreted</location>
    </subcellularLocation>
</comment>
<proteinExistence type="inferred from homology"/>
<dbReference type="InterPro" id="IPR036514">
    <property type="entry name" value="SGNH_hydro_sf"/>
</dbReference>
<organism evidence="9 10">
    <name type="scientific">Vigna unguiculata</name>
    <name type="common">Cowpea</name>
    <dbReference type="NCBI Taxonomy" id="3917"/>
    <lineage>
        <taxon>Eukaryota</taxon>
        <taxon>Viridiplantae</taxon>
        <taxon>Streptophyta</taxon>
        <taxon>Embryophyta</taxon>
        <taxon>Tracheophyta</taxon>
        <taxon>Spermatophyta</taxon>
        <taxon>Magnoliopsida</taxon>
        <taxon>eudicotyledons</taxon>
        <taxon>Gunneridae</taxon>
        <taxon>Pentapetalae</taxon>
        <taxon>rosids</taxon>
        <taxon>fabids</taxon>
        <taxon>Fabales</taxon>
        <taxon>Fabaceae</taxon>
        <taxon>Papilionoideae</taxon>
        <taxon>50 kb inversion clade</taxon>
        <taxon>NPAAA clade</taxon>
        <taxon>indigoferoid/millettioid clade</taxon>
        <taxon>Phaseoleae</taxon>
        <taxon>Vigna</taxon>
    </lineage>
</organism>
<dbReference type="GO" id="GO:0005576">
    <property type="term" value="C:extracellular region"/>
    <property type="evidence" value="ECO:0007669"/>
    <property type="project" value="UniProtKB-SubCell"/>
</dbReference>
<evidence type="ECO:0000313" key="9">
    <source>
        <dbReference type="EMBL" id="QCD93524.1"/>
    </source>
</evidence>
<keyword evidence="5" id="KW-0378">Hydrolase</keyword>